<dbReference type="Proteomes" id="UP000320244">
    <property type="component" value="Unassembled WGS sequence"/>
</dbReference>
<dbReference type="AlphaFoldDB" id="A0A563E9V4"/>
<sequence>MATPSSSAANAAANCPTSNTRSFAKTRFATDVGLAVGTFHHWIWKPYKAGTFKHGAHGRIKAVIKGVAAAALDLKLMDNAKKNVQANPTLCKTLYTPIDSAAKALDGLKKDITSGSLTSLTSTESALSGILKSGNQHGLNIKELTDQSLASQG</sequence>
<comment type="caution">
    <text evidence="1">The sequence shown here is derived from an EMBL/GenBank/DDBJ whole genome shotgun (WGS) entry which is preliminary data.</text>
</comment>
<evidence type="ECO:0000313" key="1">
    <source>
        <dbReference type="EMBL" id="TWP38991.1"/>
    </source>
</evidence>
<reference evidence="1 2" key="1">
    <citation type="submission" date="2019-05" db="EMBL/GenBank/DDBJ databases">
        <authorList>
            <person name="Lee S.D."/>
        </authorList>
    </citation>
    <scope>NUCLEOTIDE SEQUENCE [LARGE SCALE GENOMIC DNA]</scope>
    <source>
        <strain evidence="1 2">C5-26</strain>
    </source>
</reference>
<dbReference type="EMBL" id="VCQV01000001">
    <property type="protein sequence ID" value="TWP38991.1"/>
    <property type="molecule type" value="Genomic_DNA"/>
</dbReference>
<keyword evidence="2" id="KW-1185">Reference proteome</keyword>
<name>A0A563E9V4_9MICO</name>
<accession>A0A563E9V4</accession>
<dbReference type="OrthoDB" id="69889at2"/>
<reference evidence="1 2" key="2">
    <citation type="submission" date="2019-08" db="EMBL/GenBank/DDBJ databases">
        <title>Jejuicoccus antrihumi gen. nov., sp. nov., a new member of the family Dermacoccaceae isolated from a cave.</title>
        <authorList>
            <person name="Schumann P."/>
            <person name="Kim I.S."/>
        </authorList>
    </citation>
    <scope>NUCLEOTIDE SEQUENCE [LARGE SCALE GENOMIC DNA]</scope>
    <source>
        <strain evidence="1 2">C5-26</strain>
    </source>
</reference>
<dbReference type="RefSeq" id="WP_146314773.1">
    <property type="nucleotide sequence ID" value="NZ_VCQV01000001.1"/>
</dbReference>
<gene>
    <name evidence="1" type="ORF">FGL98_00935</name>
</gene>
<organism evidence="1 2">
    <name type="scientific">Leekyejoonella antrihumi</name>
    <dbReference type="NCBI Taxonomy" id="1660198"/>
    <lineage>
        <taxon>Bacteria</taxon>
        <taxon>Bacillati</taxon>
        <taxon>Actinomycetota</taxon>
        <taxon>Actinomycetes</taxon>
        <taxon>Micrococcales</taxon>
        <taxon>Dermacoccaceae</taxon>
        <taxon>Leekyejoonella</taxon>
    </lineage>
</organism>
<protein>
    <submittedName>
        <fullName evidence="1">Uncharacterized protein</fullName>
    </submittedName>
</protein>
<evidence type="ECO:0000313" key="2">
    <source>
        <dbReference type="Proteomes" id="UP000320244"/>
    </source>
</evidence>
<proteinExistence type="predicted"/>